<dbReference type="PANTHER" id="PTHR10509">
    <property type="entry name" value="O-METHYLTRANSFERASE-RELATED"/>
    <property type="match status" value="1"/>
</dbReference>
<keyword evidence="2 4" id="KW-0808">Transferase</keyword>
<dbReference type="InterPro" id="IPR029063">
    <property type="entry name" value="SAM-dependent_MTases_sf"/>
</dbReference>
<dbReference type="CDD" id="cd02440">
    <property type="entry name" value="AdoMet_MTases"/>
    <property type="match status" value="1"/>
</dbReference>
<dbReference type="PROSITE" id="PS51682">
    <property type="entry name" value="SAM_OMT_I"/>
    <property type="match status" value="1"/>
</dbReference>
<dbReference type="InterPro" id="IPR002935">
    <property type="entry name" value="SAM_O-MeTrfase"/>
</dbReference>
<dbReference type="InterPro" id="IPR050362">
    <property type="entry name" value="Cation-dep_OMT"/>
</dbReference>
<organism evidence="4">
    <name type="scientific">Solibacter usitatus (strain Ellin6076)</name>
    <dbReference type="NCBI Taxonomy" id="234267"/>
    <lineage>
        <taxon>Bacteria</taxon>
        <taxon>Pseudomonadati</taxon>
        <taxon>Acidobacteriota</taxon>
        <taxon>Terriglobia</taxon>
        <taxon>Bryobacterales</taxon>
        <taxon>Solibacteraceae</taxon>
        <taxon>Candidatus Solibacter</taxon>
    </lineage>
</organism>
<name>Q01SI8_SOLUE</name>
<dbReference type="Pfam" id="PF01596">
    <property type="entry name" value="Methyltransf_3"/>
    <property type="match status" value="1"/>
</dbReference>
<evidence type="ECO:0000256" key="3">
    <source>
        <dbReference type="ARBA" id="ARBA00022691"/>
    </source>
</evidence>
<evidence type="ECO:0000256" key="1">
    <source>
        <dbReference type="ARBA" id="ARBA00022603"/>
    </source>
</evidence>
<dbReference type="STRING" id="234267.Acid_6458"/>
<dbReference type="HOGENOM" id="CLU_067676_5_1_0"/>
<sequence>MSRFHTPITDEMADYVREVSLREPEVLRAQRESTDDHPKASMQTAPEQGQFLNLLARLVNAKKTLEVGVFLGYSSTCVALALPENGKIIACDVSEEYTASARQTWKEAGVERKIDLRIAPALQTLDALIAAGESGTFDFAFIDADKGNYANYYERALELVRRGGLIVIDNVLWHGAVIDPAERDTDTEAIRAFNRKLHADARVALSLVPLGDGLTLACKL</sequence>
<dbReference type="EMBL" id="CP000473">
    <property type="protein sequence ID" value="ABJ87382.1"/>
    <property type="molecule type" value="Genomic_DNA"/>
</dbReference>
<gene>
    <name evidence="4" type="ordered locus">Acid_6458</name>
</gene>
<keyword evidence="1 4" id="KW-0489">Methyltransferase</keyword>
<dbReference type="KEGG" id="sus:Acid_6458"/>
<evidence type="ECO:0000313" key="4">
    <source>
        <dbReference type="EMBL" id="ABJ87382.1"/>
    </source>
</evidence>
<dbReference type="EC" id="2.1.1.104" evidence="4"/>
<dbReference type="GO" id="GO:0032259">
    <property type="term" value="P:methylation"/>
    <property type="evidence" value="ECO:0007669"/>
    <property type="project" value="UniProtKB-KW"/>
</dbReference>
<evidence type="ECO:0000256" key="2">
    <source>
        <dbReference type="ARBA" id="ARBA00022679"/>
    </source>
</evidence>
<proteinExistence type="predicted"/>
<dbReference type="InParanoid" id="Q01SI8"/>
<dbReference type="PANTHER" id="PTHR10509:SF14">
    <property type="entry name" value="CAFFEOYL-COA O-METHYLTRANSFERASE 3-RELATED"/>
    <property type="match status" value="1"/>
</dbReference>
<accession>Q01SI8</accession>
<dbReference type="AlphaFoldDB" id="Q01SI8"/>
<dbReference type="SUPFAM" id="SSF53335">
    <property type="entry name" value="S-adenosyl-L-methionine-dependent methyltransferases"/>
    <property type="match status" value="1"/>
</dbReference>
<dbReference type="GO" id="GO:0042409">
    <property type="term" value="F:caffeoyl-CoA O-methyltransferase activity"/>
    <property type="evidence" value="ECO:0007669"/>
    <property type="project" value="UniProtKB-EC"/>
</dbReference>
<reference evidence="4" key="1">
    <citation type="submission" date="2006-10" db="EMBL/GenBank/DDBJ databases">
        <title>Complete sequence of Solibacter usitatus Ellin6076.</title>
        <authorList>
            <consortium name="US DOE Joint Genome Institute"/>
            <person name="Copeland A."/>
            <person name="Lucas S."/>
            <person name="Lapidus A."/>
            <person name="Barry K."/>
            <person name="Detter J.C."/>
            <person name="Glavina del Rio T."/>
            <person name="Hammon N."/>
            <person name="Israni S."/>
            <person name="Dalin E."/>
            <person name="Tice H."/>
            <person name="Pitluck S."/>
            <person name="Thompson L.S."/>
            <person name="Brettin T."/>
            <person name="Bruce D."/>
            <person name="Han C."/>
            <person name="Tapia R."/>
            <person name="Gilna P."/>
            <person name="Schmutz J."/>
            <person name="Larimer F."/>
            <person name="Land M."/>
            <person name="Hauser L."/>
            <person name="Kyrpides N."/>
            <person name="Mikhailova N."/>
            <person name="Janssen P.H."/>
            <person name="Kuske C.R."/>
            <person name="Richardson P."/>
        </authorList>
    </citation>
    <scope>NUCLEOTIDE SEQUENCE</scope>
    <source>
        <strain evidence="4">Ellin6076</strain>
    </source>
</reference>
<keyword evidence="3" id="KW-0949">S-adenosyl-L-methionine</keyword>
<protein>
    <submittedName>
        <fullName evidence="4">Caffeoyl-CoA O-methyltransferase</fullName>
        <ecNumber evidence="4">2.1.1.104</ecNumber>
    </submittedName>
</protein>
<dbReference type="Gene3D" id="3.40.50.150">
    <property type="entry name" value="Vaccinia Virus protein VP39"/>
    <property type="match status" value="1"/>
</dbReference>
<dbReference type="eggNOG" id="COG4122">
    <property type="taxonomic scope" value="Bacteria"/>
</dbReference>
<dbReference type="OrthoDB" id="9799672at2"/>